<keyword evidence="3 5" id="KW-1133">Transmembrane helix</keyword>
<feature type="transmembrane region" description="Helical" evidence="5">
    <location>
        <begin position="12"/>
        <end position="33"/>
    </location>
</feature>
<organism evidence="7 8">
    <name type="scientific">Conidiobolus coronatus (strain ATCC 28846 / CBS 209.66 / NRRL 28638)</name>
    <name type="common">Delacroixia coronata</name>
    <dbReference type="NCBI Taxonomy" id="796925"/>
    <lineage>
        <taxon>Eukaryota</taxon>
        <taxon>Fungi</taxon>
        <taxon>Fungi incertae sedis</taxon>
        <taxon>Zoopagomycota</taxon>
        <taxon>Entomophthoromycotina</taxon>
        <taxon>Entomophthoromycetes</taxon>
        <taxon>Entomophthorales</taxon>
        <taxon>Ancylistaceae</taxon>
        <taxon>Conidiobolus</taxon>
    </lineage>
</organism>
<gene>
    <name evidence="7" type="ORF">CONCODRAFT_7317</name>
</gene>
<feature type="transmembrane region" description="Helical" evidence="5">
    <location>
        <begin position="83"/>
        <end position="105"/>
    </location>
</feature>
<dbReference type="SUPFAM" id="SSF81321">
    <property type="entry name" value="Family A G protein-coupled receptor-like"/>
    <property type="match status" value="1"/>
</dbReference>
<name>A0A137P5G7_CONC2</name>
<evidence type="ECO:0000256" key="1">
    <source>
        <dbReference type="ARBA" id="ARBA00004370"/>
    </source>
</evidence>
<evidence type="ECO:0000256" key="2">
    <source>
        <dbReference type="ARBA" id="ARBA00022692"/>
    </source>
</evidence>
<dbReference type="Gene3D" id="1.20.1070.10">
    <property type="entry name" value="Rhodopsin 7-helix transmembrane proteins"/>
    <property type="match status" value="1"/>
</dbReference>
<evidence type="ECO:0000256" key="4">
    <source>
        <dbReference type="ARBA" id="ARBA00023136"/>
    </source>
</evidence>
<dbReference type="InterPro" id="IPR017452">
    <property type="entry name" value="GPCR_Rhodpsn_7TM"/>
</dbReference>
<evidence type="ECO:0000313" key="8">
    <source>
        <dbReference type="Proteomes" id="UP000070444"/>
    </source>
</evidence>
<proteinExistence type="predicted"/>
<protein>
    <recommendedName>
        <fullName evidence="6">G-protein coupled receptors family 1 profile domain-containing protein</fullName>
    </recommendedName>
</protein>
<dbReference type="PROSITE" id="PS50262">
    <property type="entry name" value="G_PROTEIN_RECEP_F1_2"/>
    <property type="match status" value="1"/>
</dbReference>
<dbReference type="GO" id="GO:0016020">
    <property type="term" value="C:membrane"/>
    <property type="evidence" value="ECO:0007669"/>
    <property type="project" value="UniProtKB-SubCell"/>
</dbReference>
<evidence type="ECO:0000256" key="3">
    <source>
        <dbReference type="ARBA" id="ARBA00022989"/>
    </source>
</evidence>
<dbReference type="Proteomes" id="UP000070444">
    <property type="component" value="Unassembled WGS sequence"/>
</dbReference>
<comment type="subcellular location">
    <subcellularLocation>
        <location evidence="1">Membrane</location>
    </subcellularLocation>
</comment>
<evidence type="ECO:0000313" key="7">
    <source>
        <dbReference type="EMBL" id="KXN70174.1"/>
    </source>
</evidence>
<reference evidence="7 8" key="1">
    <citation type="journal article" date="2015" name="Genome Biol. Evol.">
        <title>Phylogenomic analyses indicate that early fungi evolved digesting cell walls of algal ancestors of land plants.</title>
        <authorList>
            <person name="Chang Y."/>
            <person name="Wang S."/>
            <person name="Sekimoto S."/>
            <person name="Aerts A.L."/>
            <person name="Choi C."/>
            <person name="Clum A."/>
            <person name="LaButti K.M."/>
            <person name="Lindquist E.A."/>
            <person name="Yee Ngan C."/>
            <person name="Ohm R.A."/>
            <person name="Salamov A.A."/>
            <person name="Grigoriev I.V."/>
            <person name="Spatafora J.W."/>
            <person name="Berbee M.L."/>
        </authorList>
    </citation>
    <scope>NUCLEOTIDE SEQUENCE [LARGE SCALE GENOMIC DNA]</scope>
    <source>
        <strain evidence="7 8">NRRL 28638</strain>
    </source>
</reference>
<sequence>MMRKNRHPDIILTIFAVSVDCIASGGFLFRAIFTQVPYNILEIHYSWCTYDVLVNNLFITYSGHVLSILSIQRMLLIVFNIRVNIIFWIVIAVALCLFSWIQALIQSIKGYAGLSMLKIFCFIKSSSPPSKPFYYTLLVTTVLTYSTTIISYLTIIVFSVKQCLKQLELNLDKTKVYRECRTIILKSLFFLLPYMTIYFGRMFCWFYELSTGKPRTWNMEYISMALYSSSIIVNCSTVLYMNKEVNKEFINLVINLKRAVYTNN</sequence>
<feature type="transmembrane region" description="Helical" evidence="5">
    <location>
        <begin position="53"/>
        <end position="71"/>
    </location>
</feature>
<feature type="transmembrane region" description="Helical" evidence="5">
    <location>
        <begin position="133"/>
        <end position="158"/>
    </location>
</feature>
<evidence type="ECO:0000256" key="5">
    <source>
        <dbReference type="SAM" id="Phobius"/>
    </source>
</evidence>
<keyword evidence="2 5" id="KW-0812">Transmembrane</keyword>
<feature type="domain" description="G-protein coupled receptors family 1 profile" evidence="6">
    <location>
        <begin position="1"/>
        <end position="240"/>
    </location>
</feature>
<keyword evidence="4 5" id="KW-0472">Membrane</keyword>
<keyword evidence="8" id="KW-1185">Reference proteome</keyword>
<feature type="transmembrane region" description="Helical" evidence="5">
    <location>
        <begin position="183"/>
        <end position="201"/>
    </location>
</feature>
<feature type="transmembrane region" description="Helical" evidence="5">
    <location>
        <begin position="221"/>
        <end position="241"/>
    </location>
</feature>
<dbReference type="EMBL" id="KQ964511">
    <property type="protein sequence ID" value="KXN70174.1"/>
    <property type="molecule type" value="Genomic_DNA"/>
</dbReference>
<accession>A0A137P5G7</accession>
<evidence type="ECO:0000259" key="6">
    <source>
        <dbReference type="PROSITE" id="PS50262"/>
    </source>
</evidence>
<dbReference type="AlphaFoldDB" id="A0A137P5G7"/>